<comment type="caution">
    <text evidence="6">The sequence shown here is derived from an EMBL/GenBank/DDBJ whole genome shotgun (WGS) entry which is preliminary data.</text>
</comment>
<evidence type="ECO:0000256" key="5">
    <source>
        <dbReference type="SAM" id="Phobius"/>
    </source>
</evidence>
<accession>A0AA37I995</accession>
<protein>
    <submittedName>
        <fullName evidence="6">Uncharacterized protein</fullName>
    </submittedName>
</protein>
<feature type="transmembrane region" description="Helical" evidence="5">
    <location>
        <begin position="35"/>
        <end position="53"/>
    </location>
</feature>
<sequence length="64" mass="6547">MRSVWLCTRNAALGNIAVLLAALGVFGTGTAWPDLAVAAIMATLALTPAVKILRQAKAGSRLIG</sequence>
<dbReference type="AlphaFoldDB" id="A0AA37I995"/>
<name>A0AA37I995_9BURK</name>
<gene>
    <name evidence="6" type="ORF">CBA19CS42_07850</name>
</gene>
<organism evidence="6 7">
    <name type="scientific">Caballeronia novacaledonica</name>
    <dbReference type="NCBI Taxonomy" id="1544861"/>
    <lineage>
        <taxon>Bacteria</taxon>
        <taxon>Pseudomonadati</taxon>
        <taxon>Pseudomonadota</taxon>
        <taxon>Betaproteobacteria</taxon>
        <taxon>Burkholderiales</taxon>
        <taxon>Burkholderiaceae</taxon>
        <taxon>Caballeronia</taxon>
    </lineage>
</organism>
<dbReference type="Proteomes" id="UP001055111">
    <property type="component" value="Unassembled WGS sequence"/>
</dbReference>
<keyword evidence="3 5" id="KW-1133">Transmembrane helix</keyword>
<evidence type="ECO:0000256" key="1">
    <source>
        <dbReference type="ARBA" id="ARBA00004141"/>
    </source>
</evidence>
<dbReference type="RefSeq" id="WP_309297509.1">
    <property type="nucleotide sequence ID" value="NZ_BPUS01000002.1"/>
</dbReference>
<reference evidence="6" key="1">
    <citation type="submission" date="2022-09" db="EMBL/GenBank/DDBJ databases">
        <title>Isolation and characterization of 3-chlorobenzoate degrading bacteria from soils in Shizuoka.</title>
        <authorList>
            <person name="Ifat A."/>
            <person name="Ogawa N."/>
            <person name="Kimbara K."/>
            <person name="Moriuchi R."/>
            <person name="Dohra H."/>
            <person name="Shintani M."/>
        </authorList>
    </citation>
    <scope>NUCLEOTIDE SEQUENCE</scope>
    <source>
        <strain evidence="6">19CS4-2</strain>
    </source>
</reference>
<keyword evidence="2 5" id="KW-0812">Transmembrane</keyword>
<feature type="transmembrane region" description="Helical" evidence="5">
    <location>
        <begin position="12"/>
        <end position="29"/>
    </location>
</feature>
<comment type="subcellular location">
    <subcellularLocation>
        <location evidence="1">Membrane</location>
        <topology evidence="1">Multi-pass membrane protein</topology>
    </subcellularLocation>
</comment>
<dbReference type="EMBL" id="BPUS01000002">
    <property type="protein sequence ID" value="GJH24408.1"/>
    <property type="molecule type" value="Genomic_DNA"/>
</dbReference>
<evidence type="ECO:0000256" key="4">
    <source>
        <dbReference type="ARBA" id="ARBA00023136"/>
    </source>
</evidence>
<dbReference type="InterPro" id="IPR027469">
    <property type="entry name" value="Cation_efflux_TMD_sf"/>
</dbReference>
<keyword evidence="4 5" id="KW-0472">Membrane</keyword>
<evidence type="ECO:0000256" key="3">
    <source>
        <dbReference type="ARBA" id="ARBA00022989"/>
    </source>
</evidence>
<evidence type="ECO:0000313" key="6">
    <source>
        <dbReference type="EMBL" id="GJH24408.1"/>
    </source>
</evidence>
<dbReference type="SUPFAM" id="SSF161111">
    <property type="entry name" value="Cation efflux protein transmembrane domain-like"/>
    <property type="match status" value="1"/>
</dbReference>
<dbReference type="Gene3D" id="1.20.1510.10">
    <property type="entry name" value="Cation efflux protein transmembrane domain"/>
    <property type="match status" value="1"/>
</dbReference>
<proteinExistence type="predicted"/>
<evidence type="ECO:0000313" key="7">
    <source>
        <dbReference type="Proteomes" id="UP001055111"/>
    </source>
</evidence>
<evidence type="ECO:0000256" key="2">
    <source>
        <dbReference type="ARBA" id="ARBA00022692"/>
    </source>
</evidence>
<dbReference type="GO" id="GO:0016020">
    <property type="term" value="C:membrane"/>
    <property type="evidence" value="ECO:0007669"/>
    <property type="project" value="UniProtKB-SubCell"/>
</dbReference>